<accession>A0A369TQW9</accession>
<keyword evidence="2" id="KW-0472">Membrane</keyword>
<dbReference type="EMBL" id="QPMK01000002">
    <property type="protein sequence ID" value="RDD67661.1"/>
    <property type="molecule type" value="Genomic_DNA"/>
</dbReference>
<name>A0A369TQW9_9RHOB</name>
<evidence type="ECO:0000313" key="4">
    <source>
        <dbReference type="Proteomes" id="UP000253977"/>
    </source>
</evidence>
<dbReference type="OrthoDB" id="7876079at2"/>
<dbReference type="Proteomes" id="UP000253977">
    <property type="component" value="Unassembled WGS sequence"/>
</dbReference>
<feature type="transmembrane region" description="Helical" evidence="2">
    <location>
        <begin position="27"/>
        <end position="46"/>
    </location>
</feature>
<reference evidence="3 4" key="1">
    <citation type="submission" date="2018-07" db="EMBL/GenBank/DDBJ databases">
        <title>Thalassococcus profundi sp. nov., a marine bacterium isolated from deep seawater of Okinawa Trough.</title>
        <authorList>
            <person name="Yu M."/>
        </authorList>
    </citation>
    <scope>NUCLEOTIDE SEQUENCE [LARGE SCALE GENOMIC DNA]</scope>
    <source>
        <strain evidence="3 4">WRAS1</strain>
    </source>
</reference>
<evidence type="ECO:0000313" key="3">
    <source>
        <dbReference type="EMBL" id="RDD67661.1"/>
    </source>
</evidence>
<protein>
    <submittedName>
        <fullName evidence="3">Uncharacterized protein</fullName>
    </submittedName>
</protein>
<keyword evidence="2" id="KW-1133">Transmembrane helix</keyword>
<evidence type="ECO:0000256" key="2">
    <source>
        <dbReference type="SAM" id="Phobius"/>
    </source>
</evidence>
<organism evidence="3 4">
    <name type="scientific">Thalassococcus profundi</name>
    <dbReference type="NCBI Taxonomy" id="2282382"/>
    <lineage>
        <taxon>Bacteria</taxon>
        <taxon>Pseudomonadati</taxon>
        <taxon>Pseudomonadota</taxon>
        <taxon>Alphaproteobacteria</taxon>
        <taxon>Rhodobacterales</taxon>
        <taxon>Roseobacteraceae</taxon>
        <taxon>Thalassococcus</taxon>
    </lineage>
</organism>
<dbReference type="RefSeq" id="WP_114509473.1">
    <property type="nucleotide sequence ID" value="NZ_QPMK01000002.1"/>
</dbReference>
<keyword evidence="2" id="KW-0812">Transmembrane</keyword>
<dbReference type="AlphaFoldDB" id="A0A369TQW9"/>
<feature type="region of interest" description="Disordered" evidence="1">
    <location>
        <begin position="55"/>
        <end position="77"/>
    </location>
</feature>
<comment type="caution">
    <text evidence="3">The sequence shown here is derived from an EMBL/GenBank/DDBJ whole genome shotgun (WGS) entry which is preliminary data.</text>
</comment>
<keyword evidence="4" id="KW-1185">Reference proteome</keyword>
<proteinExistence type="predicted"/>
<sequence length="115" mass="12513">MPDLLPDRHSLPELVQHYLPASRRERLTPFVYAGGMVAIGLTLLLAKPRIGNVPRSDLSGDRPAMGRRRRAARKSRDVVAPFAPGNVTDSIGRSLMVGGVALALTRLLDEMSGRD</sequence>
<evidence type="ECO:0000256" key="1">
    <source>
        <dbReference type="SAM" id="MobiDB-lite"/>
    </source>
</evidence>
<gene>
    <name evidence="3" type="ORF">DU478_03125</name>
</gene>